<keyword evidence="3" id="KW-0378">Hydrolase</keyword>
<comment type="caution">
    <text evidence="8">The sequence shown here is derived from an EMBL/GenBank/DDBJ whole genome shotgun (WGS) entry which is preliminary data.</text>
</comment>
<evidence type="ECO:0000313" key="8">
    <source>
        <dbReference type="EMBL" id="PCE44188.1"/>
    </source>
</evidence>
<evidence type="ECO:0000256" key="5">
    <source>
        <dbReference type="ARBA" id="ARBA00023049"/>
    </source>
</evidence>
<dbReference type="CDD" id="cd08070">
    <property type="entry name" value="MPN_like"/>
    <property type="match status" value="1"/>
</dbReference>
<dbReference type="InterPro" id="IPR051929">
    <property type="entry name" value="VirAsm_ModProt"/>
</dbReference>
<keyword evidence="5" id="KW-0482">Metalloprotease</keyword>
<protein>
    <recommendedName>
        <fullName evidence="7">MPN domain-containing protein</fullName>
    </recommendedName>
</protein>
<dbReference type="EMBL" id="NWUF01000001">
    <property type="protein sequence ID" value="PCE44188.1"/>
    <property type="molecule type" value="Genomic_DNA"/>
</dbReference>
<dbReference type="Gene3D" id="3.40.140.10">
    <property type="entry name" value="Cytidine Deaminase, domain 2"/>
    <property type="match status" value="1"/>
</dbReference>
<dbReference type="InterPro" id="IPR028090">
    <property type="entry name" value="JAB_dom_prok"/>
</dbReference>
<dbReference type="PANTHER" id="PTHR34858:SF1">
    <property type="entry name" value="CYSO-CYSTEINE PEPTIDASE"/>
    <property type="match status" value="1"/>
</dbReference>
<reference evidence="8 9" key="1">
    <citation type="submission" date="2017-09" db="EMBL/GenBank/DDBJ databases">
        <title>The Catabolism of 3,6-Dichlorosalicylic acid is Initiated by the Cytochrome P450 Monooxygenase DsmABC in Rhizorhabdus dicambivorans Ndbn-20.</title>
        <authorList>
            <person name="Na L."/>
        </authorList>
    </citation>
    <scope>NUCLEOTIDE SEQUENCE [LARGE SCALE GENOMIC DNA]</scope>
    <source>
        <strain evidence="8 9">Ndbn-20m</strain>
    </source>
</reference>
<keyword evidence="4" id="KW-0862">Zinc</keyword>
<keyword evidence="2" id="KW-0479">Metal-binding</keyword>
<feature type="domain" description="MPN" evidence="7">
    <location>
        <begin position="3"/>
        <end position="132"/>
    </location>
</feature>
<evidence type="ECO:0000256" key="4">
    <source>
        <dbReference type="ARBA" id="ARBA00022833"/>
    </source>
</evidence>
<gene>
    <name evidence="8" type="ORF">COO09_00690</name>
</gene>
<dbReference type="GO" id="GO:0006508">
    <property type="term" value="P:proteolysis"/>
    <property type="evidence" value="ECO:0007669"/>
    <property type="project" value="UniProtKB-KW"/>
</dbReference>
<dbReference type="PROSITE" id="PS50249">
    <property type="entry name" value="MPN"/>
    <property type="match status" value="1"/>
</dbReference>
<dbReference type="SUPFAM" id="SSF102712">
    <property type="entry name" value="JAB1/MPN domain"/>
    <property type="match status" value="1"/>
</dbReference>
<organism evidence="8 9">
    <name type="scientific">Rhizorhabdus dicambivorans</name>
    <dbReference type="NCBI Taxonomy" id="1850238"/>
    <lineage>
        <taxon>Bacteria</taxon>
        <taxon>Pseudomonadati</taxon>
        <taxon>Pseudomonadota</taxon>
        <taxon>Alphaproteobacteria</taxon>
        <taxon>Sphingomonadales</taxon>
        <taxon>Sphingomonadaceae</taxon>
        <taxon>Rhizorhabdus</taxon>
    </lineage>
</organism>
<evidence type="ECO:0000256" key="3">
    <source>
        <dbReference type="ARBA" id="ARBA00022801"/>
    </source>
</evidence>
<keyword evidence="1" id="KW-0645">Protease</keyword>
<evidence type="ECO:0000256" key="2">
    <source>
        <dbReference type="ARBA" id="ARBA00022723"/>
    </source>
</evidence>
<sequence>MVLTISRAAIDEILRAAAASPDAEICGLLLGGPGEVTEVRPCANVAADPADSFEIDPMALIAAHKAARNGGPSLVGHYHSHPRGPASPSARDAAMAEPGSYWIIIGDGEARCWRARADGRFDPVNLSDHRNP</sequence>
<evidence type="ECO:0000259" key="7">
    <source>
        <dbReference type="PROSITE" id="PS50249"/>
    </source>
</evidence>
<dbReference type="Pfam" id="PF14464">
    <property type="entry name" value="Prok-JAB"/>
    <property type="match status" value="1"/>
</dbReference>
<dbReference type="GO" id="GO:0008270">
    <property type="term" value="F:zinc ion binding"/>
    <property type="evidence" value="ECO:0007669"/>
    <property type="project" value="TreeGrafter"/>
</dbReference>
<dbReference type="GO" id="GO:0008235">
    <property type="term" value="F:metalloexopeptidase activity"/>
    <property type="evidence" value="ECO:0007669"/>
    <property type="project" value="TreeGrafter"/>
</dbReference>
<feature type="region of interest" description="Disordered" evidence="6">
    <location>
        <begin position="72"/>
        <end position="92"/>
    </location>
</feature>
<accession>A0A2A4G2E2</accession>
<evidence type="ECO:0000313" key="9">
    <source>
        <dbReference type="Proteomes" id="UP000218934"/>
    </source>
</evidence>
<evidence type="ECO:0000256" key="6">
    <source>
        <dbReference type="SAM" id="MobiDB-lite"/>
    </source>
</evidence>
<keyword evidence="9" id="KW-1185">Reference proteome</keyword>
<dbReference type="InterPro" id="IPR037518">
    <property type="entry name" value="MPN"/>
</dbReference>
<dbReference type="OrthoDB" id="9802958at2"/>
<dbReference type="Proteomes" id="UP000218934">
    <property type="component" value="Unassembled WGS sequence"/>
</dbReference>
<dbReference type="RefSeq" id="WP_066958995.1">
    <property type="nucleotide sequence ID" value="NZ_CP023449.1"/>
</dbReference>
<dbReference type="KEGG" id="rdi:CMV14_11305"/>
<dbReference type="InterPro" id="IPR000555">
    <property type="entry name" value="JAMM/MPN+_dom"/>
</dbReference>
<name>A0A2A4G2E2_9SPHN</name>
<evidence type="ECO:0000256" key="1">
    <source>
        <dbReference type="ARBA" id="ARBA00022670"/>
    </source>
</evidence>
<dbReference type="AlphaFoldDB" id="A0A2A4G2E2"/>
<dbReference type="SMART" id="SM00232">
    <property type="entry name" value="JAB_MPN"/>
    <property type="match status" value="1"/>
</dbReference>
<proteinExistence type="predicted"/>
<dbReference type="PANTHER" id="PTHR34858">
    <property type="entry name" value="CYSO-CYSTEINE PEPTIDASE"/>
    <property type="match status" value="1"/>
</dbReference>